<evidence type="ECO:0000313" key="2">
    <source>
        <dbReference type="Proteomes" id="UP000077623"/>
    </source>
</evidence>
<reference evidence="2" key="1">
    <citation type="submission" date="2016-04" db="EMBL/GenBank/DDBJ databases">
        <authorList>
            <person name="Quiroz-Castaneda R.E."/>
            <person name="Martinez-Ocampo F."/>
        </authorList>
    </citation>
    <scope>NUCLEOTIDE SEQUENCE [LARGE SCALE GENOMIC DNA]</scope>
    <source>
        <strain evidence="2">INIFAP01</strain>
    </source>
</reference>
<sequence>MTPLNKGIILVSTLGALGGAGAYAGGLFNSNTQITDNPKTNIDTGSTIVQTNVSDKLRTEGFDVLDTSATSTDWTTVLEDYKKATTKTFDGVEKNSVDDKALRDKCKVILGLKDSEDYAKAKMWCVKKQKMNEVLKKAGFKVLGSANEVIQEEVDIWKQKISTWKTATSKPFNSALTGKIKDTSADDNENIRLFRAECEKLKITALDTTSTEFETNFELAREWCSVKEG</sequence>
<organism evidence="1 2">
    <name type="scientific">Candidatus Mycoplasma haematobovis</name>
    <dbReference type="NCBI Taxonomy" id="432608"/>
    <lineage>
        <taxon>Bacteria</taxon>
        <taxon>Bacillati</taxon>
        <taxon>Mycoplasmatota</taxon>
        <taxon>Mollicutes</taxon>
        <taxon>Mycoplasmataceae</taxon>
        <taxon>Mycoplasma</taxon>
    </lineage>
</organism>
<dbReference type="STRING" id="432608.A6V39_03780"/>
<accession>A0A1A9QC19</accession>
<name>A0A1A9QC19_9MOLU</name>
<dbReference type="EMBL" id="LWUJ01000012">
    <property type="protein sequence ID" value="OAL10007.1"/>
    <property type="molecule type" value="Genomic_DNA"/>
</dbReference>
<dbReference type="Proteomes" id="UP000077623">
    <property type="component" value="Unassembled WGS sequence"/>
</dbReference>
<protein>
    <submittedName>
        <fullName evidence="1">Uncharacterized protein</fullName>
    </submittedName>
</protein>
<comment type="caution">
    <text evidence="1">The sequence shown here is derived from an EMBL/GenBank/DDBJ whole genome shotgun (WGS) entry which is preliminary data.</text>
</comment>
<evidence type="ECO:0000313" key="1">
    <source>
        <dbReference type="EMBL" id="OAL10007.1"/>
    </source>
</evidence>
<dbReference type="RefSeq" id="WP_187150393.1">
    <property type="nucleotide sequence ID" value="NZ_LWUJ01000012.1"/>
</dbReference>
<keyword evidence="2" id="KW-1185">Reference proteome</keyword>
<dbReference type="AlphaFoldDB" id="A0A1A9QC19"/>
<gene>
    <name evidence="1" type="ORF">A6V39_03780</name>
</gene>
<proteinExistence type="predicted"/>